<evidence type="ECO:0000313" key="11">
    <source>
        <dbReference type="Proteomes" id="UP001597427"/>
    </source>
</evidence>
<feature type="domain" description="ABC3 transporter permease C-terminal" evidence="8">
    <location>
        <begin position="290"/>
        <end position="403"/>
    </location>
</feature>
<feature type="transmembrane region" description="Helical" evidence="7">
    <location>
        <begin position="20"/>
        <end position="40"/>
    </location>
</feature>
<evidence type="ECO:0000256" key="2">
    <source>
        <dbReference type="ARBA" id="ARBA00022475"/>
    </source>
</evidence>
<dbReference type="PANTHER" id="PTHR30572">
    <property type="entry name" value="MEMBRANE COMPONENT OF TRANSPORTER-RELATED"/>
    <property type="match status" value="1"/>
</dbReference>
<feature type="domain" description="MacB-like periplasmic core" evidence="9">
    <location>
        <begin position="21"/>
        <end position="251"/>
    </location>
</feature>
<feature type="transmembrane region" description="Helical" evidence="7">
    <location>
        <begin position="371"/>
        <end position="396"/>
    </location>
</feature>
<gene>
    <name evidence="10" type="ORF">ACFSR0_11185</name>
</gene>
<evidence type="ECO:0000256" key="4">
    <source>
        <dbReference type="ARBA" id="ARBA00022989"/>
    </source>
</evidence>
<feature type="transmembrane region" description="Helical" evidence="7">
    <location>
        <begin position="286"/>
        <end position="311"/>
    </location>
</feature>
<keyword evidence="11" id="KW-1185">Reference proteome</keyword>
<keyword evidence="3 7" id="KW-0812">Transmembrane</keyword>
<dbReference type="InterPro" id="IPR025857">
    <property type="entry name" value="MacB_PCD"/>
</dbReference>
<dbReference type="RefSeq" id="WP_379982747.1">
    <property type="nucleotide sequence ID" value="NZ_JBHUMO010000071.1"/>
</dbReference>
<name>A0ABW5TKV2_9ENTE</name>
<organism evidence="10 11">
    <name type="scientific">Enterococcus camelliae</name>
    <dbReference type="NCBI Taxonomy" id="453959"/>
    <lineage>
        <taxon>Bacteria</taxon>
        <taxon>Bacillati</taxon>
        <taxon>Bacillota</taxon>
        <taxon>Bacilli</taxon>
        <taxon>Lactobacillales</taxon>
        <taxon>Enterococcaceae</taxon>
        <taxon>Enterococcus</taxon>
    </lineage>
</organism>
<evidence type="ECO:0000256" key="7">
    <source>
        <dbReference type="SAM" id="Phobius"/>
    </source>
</evidence>
<evidence type="ECO:0000313" key="10">
    <source>
        <dbReference type="EMBL" id="MFD2729937.1"/>
    </source>
</evidence>
<sequence>MIRNLMITTLLSIRAHKLRVFLTMIGIIIGIASVVTISTLGEGMKKQVVDATNKSLSANELKLKYIPSDQAEEEYTFNDGTEFSFSKIDMKRVRDIEGVETIYPLYDSGMGSGVIDGMLDYFGLQAYLNIAPNPGENEVVYGRDFRSSDSGKDVILLRQDIVEQQLGDTITAEELVNQAVSIGGRMFKVIGILPVFDYENATMSTDWNLAQSNFVPKDAYNELTQLKPITTIVFKLREGTDRQQVIDQATTILMEAHEEIQGAFGEDNQEKKNMEEIQASIGSMTMFLMAITAISLLVGGIGVMNIMYVSVTERKREIGIRRAIGAKPRMILWQFLLESAFITLLGGFLGVALGYGLSVIIGGYIDITPVMTVPIFAISTGVSTLTGLVFGIIPAFSAARMDPIKAIYQ</sequence>
<evidence type="ECO:0000259" key="9">
    <source>
        <dbReference type="Pfam" id="PF12704"/>
    </source>
</evidence>
<evidence type="ECO:0000259" key="8">
    <source>
        <dbReference type="Pfam" id="PF02687"/>
    </source>
</evidence>
<proteinExistence type="inferred from homology"/>
<protein>
    <submittedName>
        <fullName evidence="10">ABC transporter permease</fullName>
    </submittedName>
</protein>
<reference evidence="11" key="1">
    <citation type="journal article" date="2019" name="Int. J. Syst. Evol. Microbiol.">
        <title>The Global Catalogue of Microorganisms (GCM) 10K type strain sequencing project: providing services to taxonomists for standard genome sequencing and annotation.</title>
        <authorList>
            <consortium name="The Broad Institute Genomics Platform"/>
            <consortium name="The Broad Institute Genome Sequencing Center for Infectious Disease"/>
            <person name="Wu L."/>
            <person name="Ma J."/>
        </authorList>
    </citation>
    <scope>NUCLEOTIDE SEQUENCE [LARGE SCALE GENOMIC DNA]</scope>
    <source>
        <strain evidence="11">TISTR 932</strain>
    </source>
</reference>
<keyword evidence="2" id="KW-1003">Cell membrane</keyword>
<dbReference type="Pfam" id="PF12704">
    <property type="entry name" value="MacB_PCD"/>
    <property type="match status" value="1"/>
</dbReference>
<dbReference type="EMBL" id="JBHUMO010000071">
    <property type="protein sequence ID" value="MFD2729937.1"/>
    <property type="molecule type" value="Genomic_DNA"/>
</dbReference>
<evidence type="ECO:0000256" key="3">
    <source>
        <dbReference type="ARBA" id="ARBA00022692"/>
    </source>
</evidence>
<comment type="similarity">
    <text evidence="6">Belongs to the ABC-4 integral membrane protein family.</text>
</comment>
<comment type="caution">
    <text evidence="10">The sequence shown here is derived from an EMBL/GenBank/DDBJ whole genome shotgun (WGS) entry which is preliminary data.</text>
</comment>
<dbReference type="Proteomes" id="UP001597427">
    <property type="component" value="Unassembled WGS sequence"/>
</dbReference>
<keyword evidence="4 7" id="KW-1133">Transmembrane helix</keyword>
<dbReference type="PANTHER" id="PTHR30572:SF4">
    <property type="entry name" value="ABC TRANSPORTER PERMEASE YTRF"/>
    <property type="match status" value="1"/>
</dbReference>
<dbReference type="InterPro" id="IPR050250">
    <property type="entry name" value="Macrolide_Exporter_MacB"/>
</dbReference>
<comment type="subcellular location">
    <subcellularLocation>
        <location evidence="1">Cell membrane</location>
        <topology evidence="1">Multi-pass membrane protein</topology>
    </subcellularLocation>
</comment>
<accession>A0ABW5TKV2</accession>
<dbReference type="Pfam" id="PF02687">
    <property type="entry name" value="FtsX"/>
    <property type="match status" value="1"/>
</dbReference>
<keyword evidence="5 7" id="KW-0472">Membrane</keyword>
<evidence type="ECO:0000256" key="5">
    <source>
        <dbReference type="ARBA" id="ARBA00023136"/>
    </source>
</evidence>
<dbReference type="InterPro" id="IPR003838">
    <property type="entry name" value="ABC3_permease_C"/>
</dbReference>
<evidence type="ECO:0000256" key="6">
    <source>
        <dbReference type="ARBA" id="ARBA00038076"/>
    </source>
</evidence>
<evidence type="ECO:0000256" key="1">
    <source>
        <dbReference type="ARBA" id="ARBA00004651"/>
    </source>
</evidence>
<feature type="transmembrane region" description="Helical" evidence="7">
    <location>
        <begin position="332"/>
        <end position="365"/>
    </location>
</feature>